<dbReference type="EMBL" id="BONE01000001">
    <property type="protein sequence ID" value="GIF70560.1"/>
    <property type="molecule type" value="Genomic_DNA"/>
</dbReference>
<dbReference type="PANTHER" id="PTHR12128:SF66">
    <property type="entry name" value="4-HYDROXY-2-OXOGLUTARATE ALDOLASE, MITOCHONDRIAL"/>
    <property type="match status" value="1"/>
</dbReference>
<gene>
    <name evidence="4" type="ORF">Asi02nite_00780</name>
</gene>
<comment type="similarity">
    <text evidence="1 3">Belongs to the DapA family.</text>
</comment>
<evidence type="ECO:0000313" key="4">
    <source>
        <dbReference type="EMBL" id="GIF70560.1"/>
    </source>
</evidence>
<evidence type="ECO:0008006" key="6">
    <source>
        <dbReference type="Google" id="ProtNLM"/>
    </source>
</evidence>
<evidence type="ECO:0000256" key="2">
    <source>
        <dbReference type="ARBA" id="ARBA00023239"/>
    </source>
</evidence>
<evidence type="ECO:0000256" key="1">
    <source>
        <dbReference type="ARBA" id="ARBA00007592"/>
    </source>
</evidence>
<dbReference type="PANTHER" id="PTHR12128">
    <property type="entry name" value="DIHYDRODIPICOLINATE SYNTHASE"/>
    <property type="match status" value="1"/>
</dbReference>
<dbReference type="PIRSF" id="PIRSF001365">
    <property type="entry name" value="DHDPS"/>
    <property type="match status" value="1"/>
</dbReference>
<name>A0ABQ4CGZ6_9ACTN</name>
<dbReference type="Proteomes" id="UP000604117">
    <property type="component" value="Unassembled WGS sequence"/>
</dbReference>
<reference evidence="4 5" key="1">
    <citation type="submission" date="2021-01" db="EMBL/GenBank/DDBJ databases">
        <title>Whole genome shotgun sequence of Asanoa siamensis NBRC 107932.</title>
        <authorList>
            <person name="Komaki H."/>
            <person name="Tamura T."/>
        </authorList>
    </citation>
    <scope>NUCLEOTIDE SEQUENCE [LARGE SCALE GENOMIC DNA]</scope>
    <source>
        <strain evidence="4 5">NBRC 107932</strain>
    </source>
</reference>
<dbReference type="InterPro" id="IPR002220">
    <property type="entry name" value="DapA-like"/>
</dbReference>
<dbReference type="SMART" id="SM01130">
    <property type="entry name" value="DHDPS"/>
    <property type="match status" value="1"/>
</dbReference>
<keyword evidence="2 3" id="KW-0456">Lyase</keyword>
<accession>A0ABQ4CGZ6</accession>
<evidence type="ECO:0000313" key="5">
    <source>
        <dbReference type="Proteomes" id="UP000604117"/>
    </source>
</evidence>
<keyword evidence="5" id="KW-1185">Reference proteome</keyword>
<dbReference type="Gene3D" id="3.20.20.70">
    <property type="entry name" value="Aldolase class I"/>
    <property type="match status" value="1"/>
</dbReference>
<organism evidence="4 5">
    <name type="scientific">Asanoa siamensis</name>
    <dbReference type="NCBI Taxonomy" id="926357"/>
    <lineage>
        <taxon>Bacteria</taxon>
        <taxon>Bacillati</taxon>
        <taxon>Actinomycetota</taxon>
        <taxon>Actinomycetes</taxon>
        <taxon>Micromonosporales</taxon>
        <taxon>Micromonosporaceae</taxon>
        <taxon>Asanoa</taxon>
    </lineage>
</organism>
<dbReference type="CDD" id="cd00408">
    <property type="entry name" value="DHDPS-like"/>
    <property type="match status" value="1"/>
</dbReference>
<evidence type="ECO:0000256" key="3">
    <source>
        <dbReference type="PIRNR" id="PIRNR001365"/>
    </source>
</evidence>
<dbReference type="Pfam" id="PF00701">
    <property type="entry name" value="DHDPS"/>
    <property type="match status" value="1"/>
</dbReference>
<sequence length="259" mass="25551">MWGVTQPLWTGVAVALVTLFDDDGAVDERATAAHAARLAQDGIAAVLVAGSTGEYDALTDAELAALTAAVRAALPASVPVVTGASGAWRGGAAARVEAAVSGGADAVLVAPPRRSGPDLAAYYEAVAKAAGGTPVLAYHFPGTAGGEVSISALPDLPIAGLKDSTGSAERLLEELAVFGGPVYVGSSALVLMAGAVGAAGAILAVANAYPAESVAAFNGDVAAQRALLTPHLRAKHQFPAGLKAMVADRYGTSTAARLG</sequence>
<protein>
    <recommendedName>
        <fullName evidence="6">4-hydroxy-tetrahydrodipicolinate synthase</fullName>
    </recommendedName>
</protein>
<dbReference type="PRINTS" id="PR00146">
    <property type="entry name" value="DHPICSNTHASE"/>
</dbReference>
<proteinExistence type="inferred from homology"/>
<dbReference type="InterPro" id="IPR013785">
    <property type="entry name" value="Aldolase_TIM"/>
</dbReference>
<comment type="caution">
    <text evidence="4">The sequence shown here is derived from an EMBL/GenBank/DDBJ whole genome shotgun (WGS) entry which is preliminary data.</text>
</comment>
<dbReference type="SUPFAM" id="SSF51569">
    <property type="entry name" value="Aldolase"/>
    <property type="match status" value="1"/>
</dbReference>